<feature type="region of interest" description="Disordered" evidence="1">
    <location>
        <begin position="188"/>
        <end position="207"/>
    </location>
</feature>
<dbReference type="EMBL" id="RHLD01000015">
    <property type="protein sequence ID" value="TPP46914.1"/>
    <property type="molecule type" value="Genomic_DNA"/>
</dbReference>
<evidence type="ECO:0000313" key="3">
    <source>
        <dbReference type="Proteomes" id="UP000318821"/>
    </source>
</evidence>
<proteinExistence type="predicted"/>
<gene>
    <name evidence="2" type="ORF">CGC20_21570</name>
</gene>
<dbReference type="AlphaFoldDB" id="A0A504XF18"/>
<sequence>MSLFPPVALTGLAASCQPHRTEVFQPPVSASRTAGDVTKQARVRFNGYTSPNSCFLFWQRGADAGSSPFPRQCRTQRDCQWAQPSTPWLVGPSPSRSVGTGVCIAQDVQFTPTGPTGHLAYQRLSIPAGPSGDAAYAALCTPELTRLEAALATLPCAPLSLGHAHHTASLEGWMQSCCGITPPRTVTLTSNRRESPLGGSPRDDCATQASAAPARGTETAAAFAGPTARTLGCLHHGATEAQPRPAPHSLCITAFPDHRPAHKNKSKIATPACRAAQPSLLGPLRLITAHSLPKVHPHDETETLEVVGSSGSEEEGYCGCAWTAANKFTEATLSERVQEVLPGAQETE</sequence>
<evidence type="ECO:0000313" key="2">
    <source>
        <dbReference type="EMBL" id="TPP46914.1"/>
    </source>
</evidence>
<name>A0A504XF18_LEIDO</name>
<feature type="compositionally biased region" description="Basic and acidic residues" evidence="1">
    <location>
        <begin position="191"/>
        <end position="205"/>
    </location>
</feature>
<evidence type="ECO:0000256" key="1">
    <source>
        <dbReference type="SAM" id="MobiDB-lite"/>
    </source>
</evidence>
<protein>
    <submittedName>
        <fullName evidence="2">Uncharacterized protein</fullName>
    </submittedName>
</protein>
<organism evidence="2 3">
    <name type="scientific">Leishmania donovani</name>
    <dbReference type="NCBI Taxonomy" id="5661"/>
    <lineage>
        <taxon>Eukaryota</taxon>
        <taxon>Discoba</taxon>
        <taxon>Euglenozoa</taxon>
        <taxon>Kinetoplastea</taxon>
        <taxon>Metakinetoplastina</taxon>
        <taxon>Trypanosomatida</taxon>
        <taxon>Trypanosomatidae</taxon>
        <taxon>Leishmaniinae</taxon>
        <taxon>Leishmania</taxon>
    </lineage>
</organism>
<reference evidence="3" key="1">
    <citation type="submission" date="2019-02" db="EMBL/GenBank/DDBJ databases">
        <title>FDA dAtabase for Regulatory Grade micrObial Sequences (FDA-ARGOS): Supporting development and validation of Infectious Disease Dx tests.</title>
        <authorList>
            <person name="Duncan R."/>
            <person name="Fisher C."/>
            <person name="Tallon L."/>
            <person name="Sadzewicz L."/>
            <person name="Sengamalay N."/>
            <person name="Ott S."/>
            <person name="Godinez A."/>
            <person name="Nagaraj S."/>
            <person name="Vavikolanu K."/>
            <person name="Vyas G."/>
            <person name="Nadendla S."/>
            <person name="Aluvathingal J."/>
            <person name="Sichtig H."/>
        </authorList>
    </citation>
    <scope>NUCLEOTIDE SEQUENCE [LARGE SCALE GENOMIC DNA]</scope>
    <source>
        <strain evidence="3">FDAARGOS_360</strain>
    </source>
</reference>
<dbReference type="Proteomes" id="UP000318821">
    <property type="component" value="Unassembled WGS sequence"/>
</dbReference>
<comment type="caution">
    <text evidence="2">The sequence shown here is derived from an EMBL/GenBank/DDBJ whole genome shotgun (WGS) entry which is preliminary data.</text>
</comment>
<accession>A0A504XF18</accession>